<dbReference type="InterPro" id="IPR057326">
    <property type="entry name" value="KR_dom"/>
</dbReference>
<accession>A0A437M6B1</accession>
<dbReference type="AlphaFoldDB" id="A0A437M6B1"/>
<dbReference type="SMART" id="SM00822">
    <property type="entry name" value="PKS_KR"/>
    <property type="match status" value="1"/>
</dbReference>
<feature type="domain" description="Ketoreductase" evidence="3">
    <location>
        <begin position="173"/>
        <end position="352"/>
    </location>
</feature>
<comment type="caution">
    <text evidence="4">The sequence shown here is derived from an EMBL/GenBank/DDBJ whole genome shotgun (WGS) entry which is preliminary data.</text>
</comment>
<dbReference type="OrthoDB" id="9780084at2"/>
<dbReference type="PANTHER" id="PTHR43975:SF2">
    <property type="entry name" value="EG:BACR7A4.14 PROTEIN-RELATED"/>
    <property type="match status" value="1"/>
</dbReference>
<feature type="region of interest" description="Disordered" evidence="2">
    <location>
        <begin position="43"/>
        <end position="104"/>
    </location>
</feature>
<feature type="compositionally biased region" description="Basic and acidic residues" evidence="2">
    <location>
        <begin position="55"/>
        <end position="71"/>
    </location>
</feature>
<evidence type="ECO:0000313" key="5">
    <source>
        <dbReference type="Proteomes" id="UP000282971"/>
    </source>
</evidence>
<evidence type="ECO:0000256" key="2">
    <source>
        <dbReference type="SAM" id="MobiDB-lite"/>
    </source>
</evidence>
<dbReference type="Proteomes" id="UP000282971">
    <property type="component" value="Unassembled WGS sequence"/>
</dbReference>
<evidence type="ECO:0000313" key="4">
    <source>
        <dbReference type="EMBL" id="RVT93212.1"/>
    </source>
</evidence>
<feature type="compositionally biased region" description="Basic residues" evidence="2">
    <location>
        <begin position="75"/>
        <end position="87"/>
    </location>
</feature>
<dbReference type="CDD" id="cd05233">
    <property type="entry name" value="SDR_c"/>
    <property type="match status" value="1"/>
</dbReference>
<evidence type="ECO:0000256" key="1">
    <source>
        <dbReference type="ARBA" id="ARBA00006484"/>
    </source>
</evidence>
<dbReference type="InterPro" id="IPR002347">
    <property type="entry name" value="SDR_fam"/>
</dbReference>
<proteinExistence type="inferred from homology"/>
<dbReference type="FunFam" id="3.40.50.720:FF:000084">
    <property type="entry name" value="Short-chain dehydrogenase reductase"/>
    <property type="match status" value="1"/>
</dbReference>
<name>A0A437M6B1_9SPHN</name>
<gene>
    <name evidence="4" type="ORF">EOD43_04815</name>
</gene>
<keyword evidence="5" id="KW-1185">Reference proteome</keyword>
<evidence type="ECO:0000259" key="3">
    <source>
        <dbReference type="SMART" id="SM00822"/>
    </source>
</evidence>
<organism evidence="4 5">
    <name type="scientific">Sphingomonas crocodyli</name>
    <dbReference type="NCBI Taxonomy" id="1979270"/>
    <lineage>
        <taxon>Bacteria</taxon>
        <taxon>Pseudomonadati</taxon>
        <taxon>Pseudomonadota</taxon>
        <taxon>Alphaproteobacteria</taxon>
        <taxon>Sphingomonadales</taxon>
        <taxon>Sphingomonadaceae</taxon>
        <taxon>Sphingomonas</taxon>
    </lineage>
</organism>
<feature type="region of interest" description="Disordered" evidence="2">
    <location>
        <begin position="1"/>
        <end position="29"/>
    </location>
</feature>
<feature type="compositionally biased region" description="Low complexity" evidence="2">
    <location>
        <begin position="90"/>
        <end position="103"/>
    </location>
</feature>
<comment type="similarity">
    <text evidence="1">Belongs to the short-chain dehydrogenases/reductases (SDR) family.</text>
</comment>
<reference evidence="4 5" key="1">
    <citation type="submission" date="2019-01" db="EMBL/GenBank/DDBJ databases">
        <authorList>
            <person name="Chen W.-M."/>
        </authorList>
    </citation>
    <scope>NUCLEOTIDE SEQUENCE [LARGE SCALE GENOMIC DNA]</scope>
    <source>
        <strain evidence="4 5">CCP-7</strain>
    </source>
</reference>
<sequence length="425" mass="45583">MEHLGDQAGQLSARQRPHVPGARSRPHRPLSLCGRVQCAGQHDAARTRARPPLCGHRDAQARTGRGRDRRQGPRIPRRQSVPRRRRADGRSAAAAGRQPQGRAGRFERACRPRLFLDRGSARSVGGALCAAGQGVRRCRPRPRQLRVALPVHHSGHRYLYGSAVKVGPLLDGKVVVISGVGPGMGQQLAKLCAEQGAKLVLGARSAEFLNKVLAEVQALGAEAIAVPTDVADVAACKALIQAAVDRFGGIDGLVNSAYRHEVGLFAESDLQAWRKAFDVTFWGALELIQAAIPHLEKSKGAVVNVSTLSTRIPTVGLGGYGIPKAALDMATRQLATELGGRGIRLNGTLMGWMDGEPMRHGFDDRAKARGKTPEQWNAELNAMIPIGRMPTDEECARSVVFCLSEWAAPVTGALLMVNGGQYTNP</sequence>
<dbReference type="PANTHER" id="PTHR43975">
    <property type="entry name" value="ZGC:101858"/>
    <property type="match status" value="1"/>
</dbReference>
<dbReference type="PRINTS" id="PR00081">
    <property type="entry name" value="GDHRDH"/>
</dbReference>
<dbReference type="NCBIfam" id="NF005909">
    <property type="entry name" value="PRK07890.1"/>
    <property type="match status" value="1"/>
</dbReference>
<dbReference type="EMBL" id="SACN01000001">
    <property type="protein sequence ID" value="RVT93212.1"/>
    <property type="molecule type" value="Genomic_DNA"/>
</dbReference>
<dbReference type="Pfam" id="PF13561">
    <property type="entry name" value="adh_short_C2"/>
    <property type="match status" value="1"/>
</dbReference>
<dbReference type="SUPFAM" id="SSF51735">
    <property type="entry name" value="NAD(P)-binding Rossmann-fold domains"/>
    <property type="match status" value="1"/>
</dbReference>
<protein>
    <submittedName>
        <fullName evidence="4">SDR family oxidoreductase</fullName>
    </submittedName>
</protein>
<dbReference type="Gene3D" id="3.40.50.720">
    <property type="entry name" value="NAD(P)-binding Rossmann-like Domain"/>
    <property type="match status" value="1"/>
</dbReference>
<dbReference type="InterPro" id="IPR036291">
    <property type="entry name" value="NAD(P)-bd_dom_sf"/>
</dbReference>